<dbReference type="PANTHER" id="PTHR10426:SF88">
    <property type="entry name" value="ADIPOCYTE PLASMA MEMBRANE-ASSOCIATED PROTEIN HEMOMUCIN-RELATED"/>
    <property type="match status" value="1"/>
</dbReference>
<comment type="similarity">
    <text evidence="1">Belongs to the strictosidine synthase family.</text>
</comment>
<dbReference type="Pfam" id="PF20067">
    <property type="entry name" value="SSL_N"/>
    <property type="match status" value="1"/>
</dbReference>
<evidence type="ECO:0000313" key="5">
    <source>
        <dbReference type="EMBL" id="TKB04309.1"/>
    </source>
</evidence>
<reference evidence="5 6" key="1">
    <citation type="submission" date="2019-04" db="EMBL/GenBank/DDBJ databases">
        <title>Alteromonas portus sp. nov., an alginate lyase-excreting marine bacterium.</title>
        <authorList>
            <person name="Huang H."/>
            <person name="Mo K."/>
            <person name="Bao S."/>
        </authorList>
    </citation>
    <scope>NUCLEOTIDE SEQUENCE [LARGE SCALE GENOMIC DNA]</scope>
    <source>
        <strain evidence="5 6">HB161718</strain>
    </source>
</reference>
<dbReference type="EMBL" id="SWCO01000002">
    <property type="protein sequence ID" value="TKB04309.1"/>
    <property type="molecule type" value="Genomic_DNA"/>
</dbReference>
<evidence type="ECO:0000256" key="3">
    <source>
        <dbReference type="ARBA" id="ARBA00023180"/>
    </source>
</evidence>
<dbReference type="SUPFAM" id="SSF63829">
    <property type="entry name" value="Calcium-dependent phosphotriesterase"/>
    <property type="match status" value="1"/>
</dbReference>
<protein>
    <submittedName>
        <fullName evidence="5">SMP-30/gluconolactonase/LRE family protein</fullName>
    </submittedName>
</protein>
<evidence type="ECO:0000256" key="1">
    <source>
        <dbReference type="ARBA" id="ARBA00009191"/>
    </source>
</evidence>
<dbReference type="RefSeq" id="WP_136781324.1">
    <property type="nucleotide sequence ID" value="NZ_SWCO01000002.1"/>
</dbReference>
<keyword evidence="2" id="KW-0597">Phosphoprotein</keyword>
<dbReference type="InterPro" id="IPR018119">
    <property type="entry name" value="Strictosidine_synth_cons-reg"/>
</dbReference>
<keyword evidence="3" id="KW-0325">Glycoprotein</keyword>
<comment type="caution">
    <text evidence="5">The sequence shown here is derived from an EMBL/GenBank/DDBJ whole genome shotgun (WGS) entry which is preliminary data.</text>
</comment>
<evidence type="ECO:0000313" key="6">
    <source>
        <dbReference type="Proteomes" id="UP000305471"/>
    </source>
</evidence>
<dbReference type="Proteomes" id="UP000305471">
    <property type="component" value="Unassembled WGS sequence"/>
</dbReference>
<proteinExistence type="inferred from homology"/>
<dbReference type="AlphaFoldDB" id="A0A4U0ZEB7"/>
<dbReference type="PANTHER" id="PTHR10426">
    <property type="entry name" value="STRICTOSIDINE SYNTHASE-RELATED"/>
    <property type="match status" value="1"/>
</dbReference>
<feature type="domain" description="Strictosidine synthase conserved region" evidence="4">
    <location>
        <begin position="144"/>
        <end position="238"/>
    </location>
</feature>
<keyword evidence="6" id="KW-1185">Reference proteome</keyword>
<dbReference type="InterPro" id="IPR011042">
    <property type="entry name" value="6-blade_b-propeller_TolB-like"/>
</dbReference>
<dbReference type="Gene3D" id="2.120.10.30">
    <property type="entry name" value="TolB, C-terminal domain"/>
    <property type="match status" value="1"/>
</dbReference>
<dbReference type="Pfam" id="PF03088">
    <property type="entry name" value="Str_synth"/>
    <property type="match status" value="1"/>
</dbReference>
<gene>
    <name evidence="5" type="ORF">E5672_05780</name>
</gene>
<sequence>MKILWGFLILILAYLLLWPVPIDPVSWQAPKNAGFTKAFATNSRLAELSHINLEGEEGPEDFAINKQGTIATATHSGAVLLMKQGQTSFIPWINTKGRPLGLEYDNKGNLLIADAHRGLLIANAEGELKTLVEQVEDTAVVYADDVDIAKNGKIYFTDATNKFDAKDHGGTLSASLLEILEHKGNGRLIEYDPLTASSKVLIDGLVFANGVTMSHDQDSVLVNETGKYRVLRYWLKGPQQGSVEVVIDNLPGFPDNISQAAGGGYYLGLASPRSAPADGLSDKPFVRKIIQRLPQLMRPQGKAYGHLLKISESGKVLQSLQDPSGAYPFVTGAIETEYGLFISSLVAPTVGVLHNEKGRSLMGVTDIGGDAHSDNK</sequence>
<dbReference type="GO" id="GO:0016787">
    <property type="term" value="F:hydrolase activity"/>
    <property type="evidence" value="ECO:0007669"/>
    <property type="project" value="TreeGrafter"/>
</dbReference>
<accession>A0A4U0ZEB7</accession>
<organism evidence="5 6">
    <name type="scientific">Alteromonas portus</name>
    <dbReference type="NCBI Taxonomy" id="2565549"/>
    <lineage>
        <taxon>Bacteria</taxon>
        <taxon>Pseudomonadati</taxon>
        <taxon>Pseudomonadota</taxon>
        <taxon>Gammaproteobacteria</taxon>
        <taxon>Alteromonadales</taxon>
        <taxon>Alteromonadaceae</taxon>
        <taxon>Alteromonas/Salinimonas group</taxon>
        <taxon>Alteromonas</taxon>
    </lineage>
</organism>
<evidence type="ECO:0000256" key="2">
    <source>
        <dbReference type="ARBA" id="ARBA00022553"/>
    </source>
</evidence>
<name>A0A4U0ZEB7_9ALTE</name>
<evidence type="ECO:0000259" key="4">
    <source>
        <dbReference type="Pfam" id="PF03088"/>
    </source>
</evidence>
<dbReference type="OrthoDB" id="9775406at2"/>